<dbReference type="InterPro" id="IPR011660">
    <property type="entry name" value="VapB-like"/>
</dbReference>
<proteinExistence type="predicted"/>
<dbReference type="STRING" id="560819.SAMN05428998_107164"/>
<reference evidence="1 2" key="1">
    <citation type="submission" date="2017-04" db="EMBL/GenBank/DDBJ databases">
        <authorList>
            <person name="Afonso C.L."/>
            <person name="Miller P.J."/>
            <person name="Scott M.A."/>
            <person name="Spackman E."/>
            <person name="Goraichik I."/>
            <person name="Dimitrov K.M."/>
            <person name="Suarez D.L."/>
            <person name="Swayne D.E."/>
        </authorList>
    </citation>
    <scope>NUCLEOTIDE SEQUENCE [LARGE SCALE GENOMIC DNA]</scope>
    <source>
        <strain evidence="1 2">USBA 355</strain>
    </source>
</reference>
<organism evidence="1 2">
    <name type="scientific">Tistlia consotensis USBA 355</name>
    <dbReference type="NCBI Taxonomy" id="560819"/>
    <lineage>
        <taxon>Bacteria</taxon>
        <taxon>Pseudomonadati</taxon>
        <taxon>Pseudomonadota</taxon>
        <taxon>Alphaproteobacteria</taxon>
        <taxon>Rhodospirillales</taxon>
        <taxon>Rhodovibrionaceae</taxon>
        <taxon>Tistlia</taxon>
    </lineage>
</organism>
<protein>
    <submittedName>
        <fullName evidence="1">Antitoxin VapB</fullName>
    </submittedName>
</protein>
<evidence type="ECO:0000313" key="2">
    <source>
        <dbReference type="Proteomes" id="UP000192917"/>
    </source>
</evidence>
<dbReference type="Pfam" id="PF07704">
    <property type="entry name" value="PSK_trans_fac"/>
    <property type="match status" value="1"/>
</dbReference>
<dbReference type="EMBL" id="FWZX01000007">
    <property type="protein sequence ID" value="SMF22197.1"/>
    <property type="molecule type" value="Genomic_DNA"/>
</dbReference>
<evidence type="ECO:0000313" key="1">
    <source>
        <dbReference type="EMBL" id="SMF22197.1"/>
    </source>
</evidence>
<dbReference type="RefSeq" id="WP_085122859.1">
    <property type="nucleotide sequence ID" value="NZ_FWZX01000007.1"/>
</dbReference>
<dbReference type="Proteomes" id="UP000192917">
    <property type="component" value="Unassembled WGS sequence"/>
</dbReference>
<dbReference type="AlphaFoldDB" id="A0A1Y6BUP7"/>
<sequence length="86" mass="9497">MALNIKSDEADRLARELARRRGLPITRVVIDALQAELNREKQRPSQPGLAEHLMAIGAACAALPDLDSRSDEEILGYDEMIAGSRR</sequence>
<name>A0A1Y6BUP7_9PROT</name>
<gene>
    <name evidence="1" type="ORF">SAMN05428998_107164</name>
</gene>
<keyword evidence="2" id="KW-1185">Reference proteome</keyword>
<accession>A0A1Y6BUP7</accession>